<dbReference type="InterPro" id="IPR025975">
    <property type="entry name" value="Polysacc_lyase"/>
</dbReference>
<evidence type="ECO:0008006" key="3">
    <source>
        <dbReference type="Google" id="ProtNLM"/>
    </source>
</evidence>
<dbReference type="Pfam" id="PF14099">
    <property type="entry name" value="Polysacc_lyase"/>
    <property type="match status" value="1"/>
</dbReference>
<protein>
    <recommendedName>
        <fullName evidence="3">Polysaccharide lyase family 7 protein</fullName>
    </recommendedName>
</protein>
<gene>
    <name evidence="1" type="ORF">FHG66_01555</name>
</gene>
<dbReference type="Gene3D" id="2.60.120.200">
    <property type="match status" value="1"/>
</dbReference>
<dbReference type="Proteomes" id="UP000305887">
    <property type="component" value="Unassembled WGS sequence"/>
</dbReference>
<dbReference type="OrthoDB" id="118830at2"/>
<keyword evidence="2" id="KW-1185">Reference proteome</keyword>
<proteinExistence type="predicted"/>
<reference evidence="1 2" key="1">
    <citation type="submission" date="2019-06" db="EMBL/GenBank/DDBJ databases">
        <title>YIM 131921 draft genome.</title>
        <authorList>
            <person name="Jiang L."/>
        </authorList>
    </citation>
    <scope>NUCLEOTIDE SEQUENCE [LARGE SCALE GENOMIC DNA]</scope>
    <source>
        <strain evidence="1 2">YIM 131921</strain>
    </source>
</reference>
<accession>A0A5C4N8L1</accession>
<comment type="caution">
    <text evidence="1">The sequence shown here is derived from an EMBL/GenBank/DDBJ whole genome shotgun (WGS) entry which is preliminary data.</text>
</comment>
<evidence type="ECO:0000313" key="2">
    <source>
        <dbReference type="Proteomes" id="UP000305887"/>
    </source>
</evidence>
<organism evidence="1 2">
    <name type="scientific">Rubellimicrobium rubrum</name>
    <dbReference type="NCBI Taxonomy" id="2585369"/>
    <lineage>
        <taxon>Bacteria</taxon>
        <taxon>Pseudomonadati</taxon>
        <taxon>Pseudomonadota</taxon>
        <taxon>Alphaproteobacteria</taxon>
        <taxon>Rhodobacterales</taxon>
        <taxon>Roseobacteraceae</taxon>
        <taxon>Rubellimicrobium</taxon>
    </lineage>
</organism>
<name>A0A5C4N8L1_9RHOB</name>
<sequence>MQPWHGRLSAGFPAPAGDARLEIHCSAADLWSNQATVAQGPTAFVGMPFGAASTVRQRQGTRTVKIKDISYPGMAGYIQVAATEDDDTQGRYQRGVFFGRQAERFELRAGDHWQGPRSSDARKNRERVEFRDETMVRVSRRADWFRQSWDILIHSAEYTEMSPKQTHGQVFDEKNRYPILFMRRENGVQEILVNSKYKDGPAGVRLPVPFVVNAWNWYALDVLPRPGENAAAFRLSHNGVLVAEMTNISLIEDDADYLYWKHGVYRSGMEAWDEANPGVRAPTLVSYYSRVARVELY</sequence>
<evidence type="ECO:0000313" key="1">
    <source>
        <dbReference type="EMBL" id="TNC53000.1"/>
    </source>
</evidence>
<dbReference type="AlphaFoldDB" id="A0A5C4N8L1"/>
<dbReference type="EMBL" id="VDFU01000001">
    <property type="protein sequence ID" value="TNC53000.1"/>
    <property type="molecule type" value="Genomic_DNA"/>
</dbReference>